<keyword evidence="3" id="KW-1185">Reference proteome</keyword>
<organism evidence="2 3">
    <name type="scientific">Collybia nuda</name>
    <dbReference type="NCBI Taxonomy" id="64659"/>
    <lineage>
        <taxon>Eukaryota</taxon>
        <taxon>Fungi</taxon>
        <taxon>Dikarya</taxon>
        <taxon>Basidiomycota</taxon>
        <taxon>Agaricomycotina</taxon>
        <taxon>Agaricomycetes</taxon>
        <taxon>Agaricomycetidae</taxon>
        <taxon>Agaricales</taxon>
        <taxon>Tricholomatineae</taxon>
        <taxon>Clitocybaceae</taxon>
        <taxon>Collybia</taxon>
    </lineage>
</organism>
<evidence type="ECO:0000313" key="2">
    <source>
        <dbReference type="EMBL" id="KAF9459582.1"/>
    </source>
</evidence>
<evidence type="ECO:0000256" key="1">
    <source>
        <dbReference type="SAM" id="SignalP"/>
    </source>
</evidence>
<protein>
    <submittedName>
        <fullName evidence="2">Uncharacterized protein</fullName>
    </submittedName>
</protein>
<name>A0A9P5XZQ1_9AGAR</name>
<feature type="chain" id="PRO_5040302345" evidence="1">
    <location>
        <begin position="23"/>
        <end position="118"/>
    </location>
</feature>
<gene>
    <name evidence="2" type="ORF">BDZ94DRAFT_1324652</name>
</gene>
<dbReference type="PANTHER" id="PTHR37487:SF2">
    <property type="entry name" value="EXPRESSED PROTEIN"/>
    <property type="match status" value="1"/>
</dbReference>
<dbReference type="AlphaFoldDB" id="A0A9P5XZQ1"/>
<keyword evidence="1" id="KW-0732">Signal</keyword>
<reference evidence="2" key="1">
    <citation type="submission" date="2020-11" db="EMBL/GenBank/DDBJ databases">
        <authorList>
            <consortium name="DOE Joint Genome Institute"/>
            <person name="Ahrendt S."/>
            <person name="Riley R."/>
            <person name="Andreopoulos W."/>
            <person name="Labutti K."/>
            <person name="Pangilinan J."/>
            <person name="Ruiz-Duenas F.J."/>
            <person name="Barrasa J.M."/>
            <person name="Sanchez-Garcia M."/>
            <person name="Camarero S."/>
            <person name="Miyauchi S."/>
            <person name="Serrano A."/>
            <person name="Linde D."/>
            <person name="Babiker R."/>
            <person name="Drula E."/>
            <person name="Ayuso-Fernandez I."/>
            <person name="Pacheco R."/>
            <person name="Padilla G."/>
            <person name="Ferreira P."/>
            <person name="Barriuso J."/>
            <person name="Kellner H."/>
            <person name="Castanera R."/>
            <person name="Alfaro M."/>
            <person name="Ramirez L."/>
            <person name="Pisabarro A.G."/>
            <person name="Kuo A."/>
            <person name="Tritt A."/>
            <person name="Lipzen A."/>
            <person name="He G."/>
            <person name="Yan M."/>
            <person name="Ng V."/>
            <person name="Cullen D."/>
            <person name="Martin F."/>
            <person name="Rosso M.-N."/>
            <person name="Henrissat B."/>
            <person name="Hibbett D."/>
            <person name="Martinez A.T."/>
            <person name="Grigoriev I.V."/>
        </authorList>
    </citation>
    <scope>NUCLEOTIDE SEQUENCE</scope>
    <source>
        <strain evidence="2">CBS 247.69</strain>
    </source>
</reference>
<comment type="caution">
    <text evidence="2">The sequence shown here is derived from an EMBL/GenBank/DDBJ whole genome shotgun (WGS) entry which is preliminary data.</text>
</comment>
<accession>A0A9P5XZQ1</accession>
<proteinExistence type="predicted"/>
<dbReference type="PANTHER" id="PTHR37487">
    <property type="entry name" value="CHROMOSOME 1, WHOLE GENOME SHOTGUN SEQUENCE"/>
    <property type="match status" value="1"/>
</dbReference>
<sequence>MKLSQILAPLAMAAALATGALAQQFVLNTPSNVVVCEPILLTWSGGEAPYFLVVEPANKPNGPALRDLGTQTGTQFTWIVDIAAGTAISLSLRDSTGAILQSAPFTINSGPDTSCLGH</sequence>
<evidence type="ECO:0000313" key="3">
    <source>
        <dbReference type="Proteomes" id="UP000807353"/>
    </source>
</evidence>
<dbReference type="OrthoDB" id="3362246at2759"/>
<feature type="signal peptide" evidence="1">
    <location>
        <begin position="1"/>
        <end position="22"/>
    </location>
</feature>
<dbReference type="Proteomes" id="UP000807353">
    <property type="component" value="Unassembled WGS sequence"/>
</dbReference>
<dbReference type="EMBL" id="MU150313">
    <property type="protein sequence ID" value="KAF9459582.1"/>
    <property type="molecule type" value="Genomic_DNA"/>
</dbReference>